<organism evidence="3 4">
    <name type="scientific">Rhinopithecimicrobium faecis</name>
    <dbReference type="NCBI Taxonomy" id="2820698"/>
    <lineage>
        <taxon>Bacteria</taxon>
        <taxon>Pseudomonadati</taxon>
        <taxon>Bacteroidota</taxon>
        <taxon>Sphingobacteriia</taxon>
        <taxon>Sphingobacteriales</taxon>
        <taxon>Sphingobacteriaceae</taxon>
        <taxon>Rhinopithecimicrobium</taxon>
    </lineage>
</organism>
<comment type="caution">
    <text evidence="3">The sequence shown here is derived from an EMBL/GenBank/DDBJ whole genome shotgun (WGS) entry which is preliminary data.</text>
</comment>
<gene>
    <name evidence="3" type="ORF">J5U18_01700</name>
</gene>
<keyword evidence="2" id="KW-0732">Signal</keyword>
<dbReference type="Proteomes" id="UP000679691">
    <property type="component" value="Unassembled WGS sequence"/>
</dbReference>
<accession>A0A8T4HAB3</accession>
<feature type="chain" id="PRO_5035768927" evidence="2">
    <location>
        <begin position="23"/>
        <end position="188"/>
    </location>
</feature>
<evidence type="ECO:0000313" key="3">
    <source>
        <dbReference type="EMBL" id="MBP3942288.1"/>
    </source>
</evidence>
<name>A0A8T4HAB3_9SPHI</name>
<dbReference type="EMBL" id="JAGKSB010000002">
    <property type="protein sequence ID" value="MBP3942288.1"/>
    <property type="molecule type" value="Genomic_DNA"/>
</dbReference>
<reference evidence="3" key="1">
    <citation type="submission" date="2021-03" db="EMBL/GenBank/DDBJ databases">
        <authorList>
            <person name="Lu T."/>
            <person name="Wang Q."/>
            <person name="Han X."/>
        </authorList>
    </citation>
    <scope>NUCLEOTIDE SEQUENCE</scope>
    <source>
        <strain evidence="3">WQ 2009</strain>
    </source>
</reference>
<sequence>MKKFWTLLLLLIGFSGASVTQAQINININFDKQPQWGPAGYQAARYYYLPALNIYYDVNNSQYIYLNKNAWKKSRTLPARYRGYDLYSSYKVVINEKNPWKKNNYYASNYGHYKSNHSQVAIKYAKGNQKNGKVGYDRPKNAPRNPGRKNVDTREIKRKDSNHRGDNTAHPSNGRTQYGVDRNHQNNR</sequence>
<evidence type="ECO:0000256" key="1">
    <source>
        <dbReference type="SAM" id="MobiDB-lite"/>
    </source>
</evidence>
<feature type="region of interest" description="Disordered" evidence="1">
    <location>
        <begin position="128"/>
        <end position="188"/>
    </location>
</feature>
<keyword evidence="4" id="KW-1185">Reference proteome</keyword>
<feature type="signal peptide" evidence="2">
    <location>
        <begin position="1"/>
        <end position="22"/>
    </location>
</feature>
<evidence type="ECO:0000313" key="4">
    <source>
        <dbReference type="Proteomes" id="UP000679691"/>
    </source>
</evidence>
<feature type="compositionally biased region" description="Basic and acidic residues" evidence="1">
    <location>
        <begin position="149"/>
        <end position="167"/>
    </location>
</feature>
<proteinExistence type="predicted"/>
<dbReference type="AlphaFoldDB" id="A0A8T4HAB3"/>
<dbReference type="RefSeq" id="WP_353545773.1">
    <property type="nucleotide sequence ID" value="NZ_JAGKSB010000002.1"/>
</dbReference>
<evidence type="ECO:0000256" key="2">
    <source>
        <dbReference type="SAM" id="SignalP"/>
    </source>
</evidence>
<protein>
    <submittedName>
        <fullName evidence="3">Uncharacterized protein</fullName>
    </submittedName>
</protein>